<evidence type="ECO:0000313" key="2">
    <source>
        <dbReference type="EMBL" id="MCT8328798.1"/>
    </source>
</evidence>
<keyword evidence="3" id="KW-1185">Reference proteome</keyword>
<keyword evidence="1" id="KW-0732">Signal</keyword>
<name>A0ABT2NL33_9RHOB</name>
<sequence>MRVLSHSLLILPLVAGFPTLSAAQSLPEGLDVRGVIELEALSSGSADQTVVYGDLDVSFGFGAGSMGLGLDLGFLAFDSDNDSEGALFAALTYGTEFGKISVGAPRGALGDFTRMPAVGGVQLLDLELSPYLGDVVDYAALVDSETPLGLRYDGQYGNLRVGASYHNFNDQDAEVIDLALGYQTGIFFVAGGVELIDTPGGSDSDIYHIEAGAEAEYYSAGIGFTSTDDFGGDATMAWASYSALPNTDLTVTVFDLDGTTLYGLSGEWRFLSHSFVQLGVADTTDSDAIWDASIGLRF</sequence>
<gene>
    <name evidence="2" type="ORF">N5I32_04630</name>
</gene>
<feature type="chain" id="PRO_5045922303" description="Porin" evidence="1">
    <location>
        <begin position="23"/>
        <end position="298"/>
    </location>
</feature>
<comment type="caution">
    <text evidence="2">The sequence shown here is derived from an EMBL/GenBank/DDBJ whole genome shotgun (WGS) entry which is preliminary data.</text>
</comment>
<proteinExistence type="predicted"/>
<organism evidence="2 3">
    <name type="scientific">Albidovulum sediminis</name>
    <dbReference type="NCBI Taxonomy" id="3066345"/>
    <lineage>
        <taxon>Bacteria</taxon>
        <taxon>Pseudomonadati</taxon>
        <taxon>Pseudomonadota</taxon>
        <taxon>Alphaproteobacteria</taxon>
        <taxon>Rhodobacterales</taxon>
        <taxon>Paracoccaceae</taxon>
        <taxon>Albidovulum</taxon>
    </lineage>
</organism>
<accession>A0ABT2NL33</accession>
<reference evidence="3" key="1">
    <citation type="submission" date="2023-07" db="EMBL/GenBank/DDBJ databases">
        <title>Defluviimonas sediminis sp. nov., isolated from mangrove sediment.</title>
        <authorList>
            <person name="Liu L."/>
            <person name="Li J."/>
            <person name="Huang Y."/>
            <person name="Pan J."/>
            <person name="Li M."/>
        </authorList>
    </citation>
    <scope>NUCLEOTIDE SEQUENCE [LARGE SCALE GENOMIC DNA]</scope>
    <source>
        <strain evidence="3">FT324</strain>
    </source>
</reference>
<evidence type="ECO:0000256" key="1">
    <source>
        <dbReference type="SAM" id="SignalP"/>
    </source>
</evidence>
<evidence type="ECO:0000313" key="3">
    <source>
        <dbReference type="Proteomes" id="UP001205601"/>
    </source>
</evidence>
<dbReference type="SUPFAM" id="SSF56935">
    <property type="entry name" value="Porins"/>
    <property type="match status" value="1"/>
</dbReference>
<dbReference type="Proteomes" id="UP001205601">
    <property type="component" value="Unassembled WGS sequence"/>
</dbReference>
<dbReference type="RefSeq" id="WP_261494219.1">
    <property type="nucleotide sequence ID" value="NZ_JAOCQF010000001.1"/>
</dbReference>
<dbReference type="EMBL" id="JAOCQF010000001">
    <property type="protein sequence ID" value="MCT8328798.1"/>
    <property type="molecule type" value="Genomic_DNA"/>
</dbReference>
<feature type="signal peptide" evidence="1">
    <location>
        <begin position="1"/>
        <end position="22"/>
    </location>
</feature>
<evidence type="ECO:0008006" key="4">
    <source>
        <dbReference type="Google" id="ProtNLM"/>
    </source>
</evidence>
<protein>
    <recommendedName>
        <fullName evidence="4">Porin</fullName>
    </recommendedName>
</protein>